<dbReference type="EMBL" id="VIIS01000542">
    <property type="protein sequence ID" value="KAF0307798.1"/>
    <property type="molecule type" value="Genomic_DNA"/>
</dbReference>
<dbReference type="SUPFAM" id="SSF103473">
    <property type="entry name" value="MFS general substrate transporter"/>
    <property type="match status" value="1"/>
</dbReference>
<comment type="subcellular location">
    <subcellularLocation>
        <location evidence="1">Membrane</location>
        <topology evidence="1">Multi-pass membrane protein</topology>
    </subcellularLocation>
</comment>
<feature type="transmembrane region" description="Helical" evidence="6">
    <location>
        <begin position="157"/>
        <end position="177"/>
    </location>
</feature>
<dbReference type="AlphaFoldDB" id="A0A6A4WZ79"/>
<feature type="transmembrane region" description="Helical" evidence="6">
    <location>
        <begin position="442"/>
        <end position="463"/>
    </location>
</feature>
<dbReference type="Gene3D" id="1.20.1250.20">
    <property type="entry name" value="MFS general substrate transporter like domains"/>
    <property type="match status" value="1"/>
</dbReference>
<evidence type="ECO:0000256" key="5">
    <source>
        <dbReference type="SAM" id="MobiDB-lite"/>
    </source>
</evidence>
<dbReference type="InterPro" id="IPR005828">
    <property type="entry name" value="MFS_sugar_transport-like"/>
</dbReference>
<evidence type="ECO:0000256" key="1">
    <source>
        <dbReference type="ARBA" id="ARBA00004141"/>
    </source>
</evidence>
<evidence type="ECO:0000313" key="9">
    <source>
        <dbReference type="Proteomes" id="UP000440578"/>
    </source>
</evidence>
<dbReference type="PROSITE" id="PS00216">
    <property type="entry name" value="SUGAR_TRANSPORT_1"/>
    <property type="match status" value="1"/>
</dbReference>
<keyword evidence="2 6" id="KW-0812">Transmembrane</keyword>
<dbReference type="CDD" id="cd17317">
    <property type="entry name" value="MFS_SLC22"/>
    <property type="match status" value="1"/>
</dbReference>
<keyword evidence="4 6" id="KW-0472">Membrane</keyword>
<feature type="transmembrane region" description="Helical" evidence="6">
    <location>
        <begin position="383"/>
        <end position="408"/>
    </location>
</feature>
<dbReference type="GO" id="GO:0016020">
    <property type="term" value="C:membrane"/>
    <property type="evidence" value="ECO:0007669"/>
    <property type="project" value="UniProtKB-SubCell"/>
</dbReference>
<organism evidence="8 9">
    <name type="scientific">Amphibalanus amphitrite</name>
    <name type="common">Striped barnacle</name>
    <name type="synonym">Balanus amphitrite</name>
    <dbReference type="NCBI Taxonomy" id="1232801"/>
    <lineage>
        <taxon>Eukaryota</taxon>
        <taxon>Metazoa</taxon>
        <taxon>Ecdysozoa</taxon>
        <taxon>Arthropoda</taxon>
        <taxon>Crustacea</taxon>
        <taxon>Multicrustacea</taxon>
        <taxon>Cirripedia</taxon>
        <taxon>Thoracica</taxon>
        <taxon>Thoracicalcarea</taxon>
        <taxon>Balanomorpha</taxon>
        <taxon>Balanoidea</taxon>
        <taxon>Balanidae</taxon>
        <taxon>Amphibalaninae</taxon>
        <taxon>Amphibalanus</taxon>
    </lineage>
</organism>
<reference evidence="8 9" key="1">
    <citation type="submission" date="2019-07" db="EMBL/GenBank/DDBJ databases">
        <title>Draft genome assembly of a fouling barnacle, Amphibalanus amphitrite (Darwin, 1854): The first reference genome for Thecostraca.</title>
        <authorList>
            <person name="Kim W."/>
        </authorList>
    </citation>
    <scope>NUCLEOTIDE SEQUENCE [LARGE SCALE GENOMIC DNA]</scope>
    <source>
        <strain evidence="8">SNU_AA5</strain>
        <tissue evidence="8">Soma without cirri and trophi</tissue>
    </source>
</reference>
<feature type="transmembrane region" description="Helical" evidence="6">
    <location>
        <begin position="501"/>
        <end position="523"/>
    </location>
</feature>
<feature type="transmembrane region" description="Helical" evidence="6">
    <location>
        <begin position="356"/>
        <end position="377"/>
    </location>
</feature>
<keyword evidence="9" id="KW-1185">Reference proteome</keyword>
<proteinExistence type="predicted"/>
<feature type="transmembrane region" description="Helical" evidence="6">
    <location>
        <begin position="212"/>
        <end position="234"/>
    </location>
</feature>
<evidence type="ECO:0000313" key="8">
    <source>
        <dbReference type="EMBL" id="KAF0307798.1"/>
    </source>
</evidence>
<dbReference type="GO" id="GO:0022857">
    <property type="term" value="F:transmembrane transporter activity"/>
    <property type="evidence" value="ECO:0007669"/>
    <property type="project" value="InterPro"/>
</dbReference>
<feature type="transmembrane region" description="Helical" evidence="6">
    <location>
        <begin position="275"/>
        <end position="293"/>
    </location>
</feature>
<dbReference type="PROSITE" id="PS50850">
    <property type="entry name" value="MFS"/>
    <property type="match status" value="1"/>
</dbReference>
<feature type="transmembrane region" description="Helical" evidence="6">
    <location>
        <begin position="415"/>
        <end position="436"/>
    </location>
</feature>
<dbReference type="OrthoDB" id="5141738at2759"/>
<feature type="transmembrane region" description="Helical" evidence="6">
    <location>
        <begin position="189"/>
        <end position="206"/>
    </location>
</feature>
<comment type="caution">
    <text evidence="8">The sequence shown here is derived from an EMBL/GenBank/DDBJ whole genome shotgun (WGS) entry which is preliminary data.</text>
</comment>
<evidence type="ECO:0000256" key="3">
    <source>
        <dbReference type="ARBA" id="ARBA00022989"/>
    </source>
</evidence>
<evidence type="ECO:0000256" key="6">
    <source>
        <dbReference type="SAM" id="Phobius"/>
    </source>
</evidence>
<gene>
    <name evidence="8" type="primary">Slc22a3_1</name>
    <name evidence="8" type="ORF">FJT64_020902</name>
</gene>
<evidence type="ECO:0000256" key="4">
    <source>
        <dbReference type="ARBA" id="ARBA00023136"/>
    </source>
</evidence>
<dbReference type="InterPro" id="IPR020846">
    <property type="entry name" value="MFS_dom"/>
</dbReference>
<feature type="transmembrane region" description="Helical" evidence="6">
    <location>
        <begin position="32"/>
        <end position="54"/>
    </location>
</feature>
<dbReference type="InterPro" id="IPR005829">
    <property type="entry name" value="Sugar_transporter_CS"/>
</dbReference>
<keyword evidence="3 6" id="KW-1133">Transmembrane helix</keyword>
<evidence type="ECO:0000256" key="2">
    <source>
        <dbReference type="ARBA" id="ARBA00022692"/>
    </source>
</evidence>
<dbReference type="PANTHER" id="PTHR24064">
    <property type="entry name" value="SOLUTE CARRIER FAMILY 22 MEMBER"/>
    <property type="match status" value="1"/>
</dbReference>
<protein>
    <submittedName>
        <fullName evidence="8">Solute carrier family 22 member 3</fullName>
    </submittedName>
</protein>
<accession>A0A6A4WZ79</accession>
<dbReference type="Pfam" id="PF00083">
    <property type="entry name" value="Sugar_tr"/>
    <property type="match status" value="1"/>
</dbReference>
<name>A0A6A4WZ79_AMPAM</name>
<feature type="domain" description="Major facilitator superfamily (MFS) profile" evidence="7">
    <location>
        <begin position="90"/>
        <end position="527"/>
    </location>
</feature>
<sequence length="585" mass="64351">MYSPLQTAWMGSEKDADDPLLRQIGRIGKWQAITFVVLALFAAPVAWQMLVVVFQSPSGVDHWCKRPAAFANWSVEQWRNYSTPYTTDQAGALHWDRCHVYALDYSTAPQEPVRPPNGTETAPCPRLYRVHGRWEFDHSFYQWTIQEHFGLVCEYEYLLAPIKSSYMVGVMLGALLGGMASDRFGRRPVILALLGTLLPLSVLVALSQTVMVFIVLRFLVAMAVVAEYTAIFVYCMEMVSGRWRIILGMLIQLPFSFGFMSLAGIGYALTDWQHLQVAISAPIVVFFFYYWAVPESPRWLLAAGKVDRATALIESIAEINGREFDPDIQLVPPHEGRRHVSVIELLRSPAVRYRTLNLWFNWTANVLVYYGLIFSFVDVGDDIYLSTVLGGLVEVPAYLIGIGVCLLLGRRLPIAGTMLLAGGCLLATIAVPRGVFARDWPLLLLTLMARFCITTSFGVLYVFSAEVFPTVLRNTGVSSSSTCGRIGAIVAPFVADMAKSYVHLPAVVLAVAALAGGLLILVLPETTGHKLPDTLTEAKQLGSDTKNGAVSARPVPTLKTTPPAEQYNNAAFEGDGETGGRDGAK</sequence>
<feature type="region of interest" description="Disordered" evidence="5">
    <location>
        <begin position="542"/>
        <end position="585"/>
    </location>
</feature>
<feature type="transmembrane region" description="Helical" evidence="6">
    <location>
        <begin position="246"/>
        <end position="269"/>
    </location>
</feature>
<evidence type="ECO:0000259" key="7">
    <source>
        <dbReference type="PROSITE" id="PS50850"/>
    </source>
</evidence>
<dbReference type="InterPro" id="IPR036259">
    <property type="entry name" value="MFS_trans_sf"/>
</dbReference>
<dbReference type="Proteomes" id="UP000440578">
    <property type="component" value="Unassembled WGS sequence"/>
</dbReference>